<proteinExistence type="predicted"/>
<dbReference type="RefSeq" id="WP_142903021.1">
    <property type="nucleotide sequence ID" value="NZ_ML660088.1"/>
</dbReference>
<dbReference type="OrthoDB" id="9796523at2"/>
<dbReference type="Pfam" id="PF13707">
    <property type="entry name" value="RloB"/>
    <property type="match status" value="1"/>
</dbReference>
<dbReference type="InterPro" id="IPR025591">
    <property type="entry name" value="RloB"/>
</dbReference>
<dbReference type="AlphaFoldDB" id="A0A545U5R2"/>
<comment type="caution">
    <text evidence="1">The sequence shown here is derived from an EMBL/GenBank/DDBJ whole genome shotgun (WGS) entry which is preliminary data.</text>
</comment>
<evidence type="ECO:0000313" key="2">
    <source>
        <dbReference type="Proteomes" id="UP000319732"/>
    </source>
</evidence>
<accession>A0A545U5R2</accession>
<reference evidence="1 2" key="1">
    <citation type="submission" date="2019-06" db="EMBL/GenBank/DDBJ databases">
        <title>Whole genome sequence for Cellvibrionaceae sp. R142.</title>
        <authorList>
            <person name="Wang G."/>
        </authorList>
    </citation>
    <scope>NUCLEOTIDE SEQUENCE [LARGE SCALE GENOMIC DNA]</scope>
    <source>
        <strain evidence="1 2">R142</strain>
    </source>
</reference>
<evidence type="ECO:0000313" key="1">
    <source>
        <dbReference type="EMBL" id="TQV84815.1"/>
    </source>
</evidence>
<dbReference type="Proteomes" id="UP000319732">
    <property type="component" value="Unassembled WGS sequence"/>
</dbReference>
<dbReference type="EMBL" id="VHSG01000005">
    <property type="protein sequence ID" value="TQV84815.1"/>
    <property type="molecule type" value="Genomic_DNA"/>
</dbReference>
<gene>
    <name evidence="1" type="ORF">FKG94_04680</name>
</gene>
<protein>
    <submittedName>
        <fullName evidence="1">RloB domain-containing protein</fullName>
    </submittedName>
</protein>
<sequence length="219" mass="25451">MPKKRGKRVRQPKPVMHIYCEGEKTEPNYINGYINAKHQGNRRLKIVHIEKTSKNTPIQLVEEALKQQKNRSTPDEDVFWVVYDRESNQKYPDNLHKKAYEKAGNRLNIALSNVCFEIWLLLHFQEVTAPYLNYDDLYKNSQLCNHLAEAGLNKYEKSAASLYSYLDKNVLDAKSRADKMNKATVNSSGIEAPKPYQLNPFTEMHKLLDAIDEFMEKNS</sequence>
<keyword evidence="2" id="KW-1185">Reference proteome</keyword>
<organism evidence="1 2">
    <name type="scientific">Exilibacterium tricleocarpae</name>
    <dbReference type="NCBI Taxonomy" id="2591008"/>
    <lineage>
        <taxon>Bacteria</taxon>
        <taxon>Pseudomonadati</taxon>
        <taxon>Pseudomonadota</taxon>
        <taxon>Gammaproteobacteria</taxon>
        <taxon>Cellvibrionales</taxon>
        <taxon>Cellvibrionaceae</taxon>
        <taxon>Exilibacterium</taxon>
    </lineage>
</organism>
<name>A0A545U5R2_9GAMM</name>